<protein>
    <submittedName>
        <fullName evidence="1">Gag-Pol polyprotein</fullName>
    </submittedName>
</protein>
<accession>A0AB34FC43</accession>
<dbReference type="Proteomes" id="UP001163105">
    <property type="component" value="Unassembled WGS sequence"/>
</dbReference>
<comment type="caution">
    <text evidence="1">The sequence shown here is derived from an EMBL/GenBank/DDBJ whole genome shotgun (WGS) entry which is preliminary data.</text>
</comment>
<reference evidence="1" key="1">
    <citation type="submission" date="2023-01" db="EMBL/GenBank/DDBJ databases">
        <title>The growth and conidiation of Purpureocillium lavendulum are regulated by nitrogen source and histone H3K14 acetylation.</title>
        <authorList>
            <person name="Tang P."/>
            <person name="Han J."/>
            <person name="Zhang C."/>
            <person name="Tang P."/>
            <person name="Qi F."/>
            <person name="Zhang K."/>
            <person name="Liang L."/>
        </authorList>
    </citation>
    <scope>NUCLEOTIDE SEQUENCE</scope>
    <source>
        <strain evidence="1">YMF1.00683</strain>
    </source>
</reference>
<gene>
    <name evidence="1" type="ORF">O9K51_11300</name>
</gene>
<keyword evidence="2" id="KW-1185">Reference proteome</keyword>
<name>A0AB34FC43_9HYPO</name>
<evidence type="ECO:0000313" key="1">
    <source>
        <dbReference type="EMBL" id="KAJ6436172.1"/>
    </source>
</evidence>
<organism evidence="1 2">
    <name type="scientific">Purpureocillium lavendulum</name>
    <dbReference type="NCBI Taxonomy" id="1247861"/>
    <lineage>
        <taxon>Eukaryota</taxon>
        <taxon>Fungi</taxon>
        <taxon>Dikarya</taxon>
        <taxon>Ascomycota</taxon>
        <taxon>Pezizomycotina</taxon>
        <taxon>Sordariomycetes</taxon>
        <taxon>Hypocreomycetidae</taxon>
        <taxon>Hypocreales</taxon>
        <taxon>Ophiocordycipitaceae</taxon>
        <taxon>Purpureocillium</taxon>
    </lineage>
</organism>
<dbReference type="EMBL" id="JAQHRD010000028">
    <property type="protein sequence ID" value="KAJ6436172.1"/>
    <property type="molecule type" value="Genomic_DNA"/>
</dbReference>
<evidence type="ECO:0000313" key="2">
    <source>
        <dbReference type="Proteomes" id="UP001163105"/>
    </source>
</evidence>
<proteinExistence type="predicted"/>
<dbReference type="AlphaFoldDB" id="A0AB34FC43"/>
<sequence length="215" mass="25236">MSIVEKVTLEFNKECRNGTKHKGDLPLCLRDENLLSEKDWKVIELMDKVLVDFEEALRMLEGDAQNRVRKGGAIEAYGNRWDVASTYEFLMDSLEEWKAVADDHPDPENFKININLGWAKLNDYYTKLAETPAYYASAILNPVSRWSYFENTWTDEVRLTWLQEAKRLVRSLWEREYKTLSIAETPEEEPPYKRLKTMSALERHRAQRTVRGGHC</sequence>